<proteinExistence type="predicted"/>
<dbReference type="RefSeq" id="WP_206172376.1">
    <property type="nucleotide sequence ID" value="NZ_CP027018.1"/>
</dbReference>
<dbReference type="EMBL" id="CDNC01000044">
    <property type="protein sequence ID" value="CEM62739.1"/>
    <property type="molecule type" value="Genomic_DNA"/>
</dbReference>
<evidence type="ECO:0000313" key="2">
    <source>
        <dbReference type="Proteomes" id="UP000042527"/>
    </source>
</evidence>
<keyword evidence="2" id="KW-1185">Reference proteome</keyword>
<sequence>MYDNGEGTAVDKNQAFYWYTKAAEQGVAEAQYNLGRMYSNGEGTSR</sequence>
<dbReference type="Pfam" id="PF08238">
    <property type="entry name" value="Sel1"/>
    <property type="match status" value="2"/>
</dbReference>
<dbReference type="Proteomes" id="UP000042527">
    <property type="component" value="Unassembled WGS sequence"/>
</dbReference>
<protein>
    <submittedName>
        <fullName evidence="1">Sel1 repeat protein</fullName>
    </submittedName>
</protein>
<name>A0A0B7GVM0_TREPH</name>
<dbReference type="Gene3D" id="1.25.40.10">
    <property type="entry name" value="Tetratricopeptide repeat domain"/>
    <property type="match status" value="1"/>
</dbReference>
<dbReference type="InterPro" id="IPR011990">
    <property type="entry name" value="TPR-like_helical_dom_sf"/>
</dbReference>
<evidence type="ECO:0000313" key="1">
    <source>
        <dbReference type="EMBL" id="CEM62739.1"/>
    </source>
</evidence>
<organism evidence="1 2">
    <name type="scientific">Treponema phagedenis</name>
    <dbReference type="NCBI Taxonomy" id="162"/>
    <lineage>
        <taxon>Bacteria</taxon>
        <taxon>Pseudomonadati</taxon>
        <taxon>Spirochaetota</taxon>
        <taxon>Spirochaetia</taxon>
        <taxon>Spirochaetales</taxon>
        <taxon>Treponemataceae</taxon>
        <taxon>Treponema</taxon>
    </lineage>
</organism>
<dbReference type="SUPFAM" id="SSF81901">
    <property type="entry name" value="HCP-like"/>
    <property type="match status" value="1"/>
</dbReference>
<dbReference type="PANTHER" id="PTHR45011:SF1">
    <property type="entry name" value="DAP3-BINDING CELL DEATH ENHANCER 1"/>
    <property type="match status" value="1"/>
</dbReference>
<reference evidence="2" key="1">
    <citation type="submission" date="2015-01" db="EMBL/GenBank/DDBJ databases">
        <authorList>
            <person name="Manzoor Shahid"/>
            <person name="Zubair Saima"/>
        </authorList>
    </citation>
    <scope>NUCLEOTIDE SEQUENCE [LARGE SCALE GENOMIC DNA]</scope>
    <source>
        <strain evidence="2">V1</strain>
    </source>
</reference>
<dbReference type="AlphaFoldDB" id="A0A0B7GVM0"/>
<dbReference type="InterPro" id="IPR052748">
    <property type="entry name" value="ISR_Activator"/>
</dbReference>
<dbReference type="PANTHER" id="PTHR45011">
    <property type="entry name" value="DAP3-BINDING CELL DEATH ENHANCER 1"/>
    <property type="match status" value="1"/>
</dbReference>
<gene>
    <name evidence="1" type="ORF">TPHV1_490001</name>
</gene>
<dbReference type="InterPro" id="IPR006597">
    <property type="entry name" value="Sel1-like"/>
</dbReference>
<accession>A0A0B7GVM0</accession>